<feature type="signal peptide" evidence="1">
    <location>
        <begin position="1"/>
        <end position="25"/>
    </location>
</feature>
<dbReference type="PROSITE" id="PS51257">
    <property type="entry name" value="PROKAR_LIPOPROTEIN"/>
    <property type="match status" value="1"/>
</dbReference>
<proteinExistence type="predicted"/>
<dbReference type="PANTHER" id="PTHR35882">
    <property type="entry name" value="PELA"/>
    <property type="match status" value="1"/>
</dbReference>
<dbReference type="InterPro" id="IPR016062">
    <property type="entry name" value="TM1410-rel"/>
</dbReference>
<dbReference type="PANTHER" id="PTHR35882:SF2">
    <property type="entry name" value="PELA"/>
    <property type="match status" value="1"/>
</dbReference>
<dbReference type="AlphaFoldDB" id="A0A6I2UFA8"/>
<dbReference type="Proteomes" id="UP000433181">
    <property type="component" value="Unassembled WGS sequence"/>
</dbReference>
<dbReference type="InterPro" id="IPR013785">
    <property type="entry name" value="Aldolase_TIM"/>
</dbReference>
<comment type="caution">
    <text evidence="3">The sequence shown here is derived from an EMBL/GenBank/DDBJ whole genome shotgun (WGS) entry which is preliminary data.</text>
</comment>
<sequence length="340" mass="38105">MEGRMKIVLLCACAAILLACISVYAAGGRKAAAGADESVAYRREMAGLIGKIKEYGVSGRGSEFFVIANGGAGLMEPNELLPEADYGSLLQGLDGVMAESVNFGWDMEMDKAMPPEEQDNYHRLLDNARRAGVVPLVLDYAREPGNVQRAYREDRSLGYLGWVSGRRELDRLPEGLPHSDNDLPCPELKKARNYLVLLNPEAFASREAYVQALAASNYDLLIVDAYYGDSPLTRQEVALLQHKPSGARRLVAAYMSVGEAEEYRPYWQEDWKENPPAWLWERNEDWEGNFRVRYWQKDWQDMLMGGPDSYLDIILAGGFDGVFLDVVDVFYSFESLSNGE</sequence>
<evidence type="ECO:0000256" key="1">
    <source>
        <dbReference type="SAM" id="SignalP"/>
    </source>
</evidence>
<accession>A0A6I2UFA8</accession>
<dbReference type="InterPro" id="IPR004352">
    <property type="entry name" value="GH114_TIM-barrel"/>
</dbReference>
<evidence type="ECO:0000313" key="3">
    <source>
        <dbReference type="EMBL" id="MSU08535.1"/>
    </source>
</evidence>
<keyword evidence="1" id="KW-0732">Signal</keyword>
<dbReference type="Pfam" id="PF03537">
    <property type="entry name" value="Glyco_hydro_114"/>
    <property type="match status" value="1"/>
</dbReference>
<protein>
    <recommendedName>
        <fullName evidence="2">Glycoside-hydrolase family GH114 TIM-barrel domain-containing protein</fullName>
    </recommendedName>
</protein>
<dbReference type="Gene3D" id="3.20.20.70">
    <property type="entry name" value="Aldolase class I"/>
    <property type="match status" value="2"/>
</dbReference>
<feature type="domain" description="Glycoside-hydrolase family GH114 TIM-barrel" evidence="2">
    <location>
        <begin position="237"/>
        <end position="331"/>
    </location>
</feature>
<gene>
    <name evidence="3" type="ORF">FYJ84_05995</name>
</gene>
<evidence type="ECO:0000313" key="4">
    <source>
        <dbReference type="Proteomes" id="UP000433181"/>
    </source>
</evidence>
<dbReference type="InterPro" id="IPR017853">
    <property type="entry name" value="GH"/>
</dbReference>
<reference evidence="3 4" key="1">
    <citation type="submission" date="2019-08" db="EMBL/GenBank/DDBJ databases">
        <title>In-depth cultivation of the pig gut microbiome towards novel bacterial diversity and tailored functional studies.</title>
        <authorList>
            <person name="Wylensek D."/>
            <person name="Hitch T.C.A."/>
            <person name="Clavel T."/>
        </authorList>
    </citation>
    <scope>NUCLEOTIDE SEQUENCE [LARGE SCALE GENOMIC DNA]</scope>
    <source>
        <strain evidence="3 4">WCA-693-APC-5D-A</strain>
    </source>
</reference>
<dbReference type="RefSeq" id="WP_154406703.1">
    <property type="nucleotide sequence ID" value="NZ_VUNR01000009.1"/>
</dbReference>
<evidence type="ECO:0000259" key="2">
    <source>
        <dbReference type="Pfam" id="PF03537"/>
    </source>
</evidence>
<dbReference type="GeneID" id="96778464"/>
<dbReference type="EMBL" id="VUNR01000009">
    <property type="protein sequence ID" value="MSU08535.1"/>
    <property type="molecule type" value="Genomic_DNA"/>
</dbReference>
<name>A0A6I2UFA8_9FIRM</name>
<dbReference type="PRINTS" id="PR01545">
    <property type="entry name" value="THEMAYE10DUF"/>
</dbReference>
<keyword evidence="4" id="KW-1185">Reference proteome</keyword>
<feature type="chain" id="PRO_5039476871" description="Glycoside-hydrolase family GH114 TIM-barrel domain-containing protein" evidence="1">
    <location>
        <begin position="26"/>
        <end position="340"/>
    </location>
</feature>
<dbReference type="SUPFAM" id="SSF51445">
    <property type="entry name" value="(Trans)glycosidases"/>
    <property type="match status" value="1"/>
</dbReference>
<organism evidence="3 4">
    <name type="scientific">Anaerovibrio slackiae</name>
    <dbReference type="NCBI Taxonomy" id="2652309"/>
    <lineage>
        <taxon>Bacteria</taxon>
        <taxon>Bacillati</taxon>
        <taxon>Bacillota</taxon>
        <taxon>Negativicutes</taxon>
        <taxon>Selenomonadales</taxon>
        <taxon>Selenomonadaceae</taxon>
        <taxon>Anaerovibrio</taxon>
    </lineage>
</organism>